<proteinExistence type="predicted"/>
<dbReference type="InterPro" id="IPR027417">
    <property type="entry name" value="P-loop_NTPase"/>
</dbReference>
<feature type="region of interest" description="Disordered" evidence="9">
    <location>
        <begin position="560"/>
        <end position="589"/>
    </location>
</feature>
<name>A0A844TCU0_9BRAD</name>
<organism evidence="13 14">
    <name type="scientific">Bradyrhizobium cajani</name>
    <dbReference type="NCBI Taxonomy" id="1928661"/>
    <lineage>
        <taxon>Bacteria</taxon>
        <taxon>Pseudomonadati</taxon>
        <taxon>Pseudomonadota</taxon>
        <taxon>Alphaproteobacteria</taxon>
        <taxon>Hyphomicrobiales</taxon>
        <taxon>Nitrobacteraceae</taxon>
        <taxon>Bradyrhizobium</taxon>
    </lineage>
</organism>
<dbReference type="SMART" id="SM00086">
    <property type="entry name" value="PAC"/>
    <property type="match status" value="1"/>
</dbReference>
<evidence type="ECO:0000256" key="7">
    <source>
        <dbReference type="ARBA" id="ARBA00023163"/>
    </source>
</evidence>
<dbReference type="PROSITE" id="PS00675">
    <property type="entry name" value="SIGMA54_INTERACT_1"/>
    <property type="match status" value="1"/>
</dbReference>
<dbReference type="Gene3D" id="1.10.8.60">
    <property type="match status" value="1"/>
</dbReference>
<evidence type="ECO:0000256" key="5">
    <source>
        <dbReference type="ARBA" id="ARBA00023125"/>
    </source>
</evidence>
<dbReference type="CDD" id="cd00009">
    <property type="entry name" value="AAA"/>
    <property type="match status" value="1"/>
</dbReference>
<dbReference type="InterPro" id="IPR000700">
    <property type="entry name" value="PAS-assoc_C"/>
</dbReference>
<evidence type="ECO:0000256" key="6">
    <source>
        <dbReference type="ARBA" id="ARBA00023159"/>
    </source>
</evidence>
<dbReference type="SUPFAM" id="SSF52540">
    <property type="entry name" value="P-loop containing nucleoside triphosphate hydrolases"/>
    <property type="match status" value="1"/>
</dbReference>
<dbReference type="GO" id="GO:0003677">
    <property type="term" value="F:DNA binding"/>
    <property type="evidence" value="ECO:0007669"/>
    <property type="project" value="UniProtKB-KW"/>
</dbReference>
<dbReference type="Gene3D" id="1.10.10.60">
    <property type="entry name" value="Homeodomain-like"/>
    <property type="match status" value="1"/>
</dbReference>
<evidence type="ECO:0000256" key="9">
    <source>
        <dbReference type="SAM" id="MobiDB-lite"/>
    </source>
</evidence>
<evidence type="ECO:0000256" key="1">
    <source>
        <dbReference type="ARBA" id="ARBA00022741"/>
    </source>
</evidence>
<evidence type="ECO:0000256" key="8">
    <source>
        <dbReference type="SAM" id="Coils"/>
    </source>
</evidence>
<dbReference type="PANTHER" id="PTHR32071:SF117">
    <property type="entry name" value="PTS-DEPENDENT DIHYDROXYACETONE KINASE OPERON REGULATORY PROTEIN-RELATED"/>
    <property type="match status" value="1"/>
</dbReference>
<keyword evidence="14" id="KW-1185">Reference proteome</keyword>
<dbReference type="CDD" id="cd00130">
    <property type="entry name" value="PAS"/>
    <property type="match status" value="2"/>
</dbReference>
<protein>
    <submittedName>
        <fullName evidence="13">PAS domain S-box protein</fullName>
    </submittedName>
</protein>
<evidence type="ECO:0000256" key="3">
    <source>
        <dbReference type="ARBA" id="ARBA00023012"/>
    </source>
</evidence>
<dbReference type="InterPro" id="IPR025943">
    <property type="entry name" value="Sigma_54_int_dom_ATP-bd_2"/>
</dbReference>
<dbReference type="SUPFAM" id="SSF55785">
    <property type="entry name" value="PYP-like sensor domain (PAS domain)"/>
    <property type="match status" value="2"/>
</dbReference>
<dbReference type="InterPro" id="IPR003593">
    <property type="entry name" value="AAA+_ATPase"/>
</dbReference>
<comment type="caution">
    <text evidence="13">The sequence shown here is derived from an EMBL/GenBank/DDBJ whole genome shotgun (WGS) entry which is preliminary data.</text>
</comment>
<keyword evidence="5" id="KW-0238">DNA-binding</keyword>
<feature type="domain" description="PAS" evidence="11">
    <location>
        <begin position="159"/>
        <end position="211"/>
    </location>
</feature>
<dbReference type="GO" id="GO:0006355">
    <property type="term" value="P:regulation of DNA-templated transcription"/>
    <property type="evidence" value="ECO:0007669"/>
    <property type="project" value="InterPro"/>
</dbReference>
<dbReference type="PROSITE" id="PS50045">
    <property type="entry name" value="SIGMA54_INTERACT_4"/>
    <property type="match status" value="1"/>
</dbReference>
<dbReference type="InterPro" id="IPR000014">
    <property type="entry name" value="PAS"/>
</dbReference>
<dbReference type="PROSITE" id="PS50112">
    <property type="entry name" value="PAS"/>
    <property type="match status" value="1"/>
</dbReference>
<dbReference type="InterPro" id="IPR035965">
    <property type="entry name" value="PAS-like_dom_sf"/>
</dbReference>
<evidence type="ECO:0000259" key="10">
    <source>
        <dbReference type="PROSITE" id="PS50045"/>
    </source>
</evidence>
<dbReference type="Pfam" id="PF25601">
    <property type="entry name" value="AAA_lid_14"/>
    <property type="match status" value="1"/>
</dbReference>
<feature type="coiled-coil region" evidence="8">
    <location>
        <begin position="280"/>
        <end position="311"/>
    </location>
</feature>
<dbReference type="Gene3D" id="3.30.450.20">
    <property type="entry name" value="PAS domain"/>
    <property type="match status" value="2"/>
</dbReference>
<dbReference type="InterPro" id="IPR058031">
    <property type="entry name" value="AAA_lid_NorR"/>
</dbReference>
<accession>A0A844TCU0</accession>
<evidence type="ECO:0000256" key="4">
    <source>
        <dbReference type="ARBA" id="ARBA00023015"/>
    </source>
</evidence>
<dbReference type="EMBL" id="WQNE01000028">
    <property type="protein sequence ID" value="MVT76863.1"/>
    <property type="molecule type" value="Genomic_DNA"/>
</dbReference>
<dbReference type="PROSITE" id="PS50113">
    <property type="entry name" value="PAC"/>
    <property type="match status" value="1"/>
</dbReference>
<feature type="domain" description="Sigma-54 factor interaction" evidence="10">
    <location>
        <begin position="321"/>
        <end position="549"/>
    </location>
</feature>
<feature type="domain" description="PAC" evidence="12">
    <location>
        <begin position="237"/>
        <end position="289"/>
    </location>
</feature>
<evidence type="ECO:0000259" key="12">
    <source>
        <dbReference type="PROSITE" id="PS50113"/>
    </source>
</evidence>
<keyword evidence="8" id="KW-0175">Coiled coil</keyword>
<keyword evidence="6" id="KW-0010">Activator</keyword>
<dbReference type="Proteomes" id="UP000449969">
    <property type="component" value="Unassembled WGS sequence"/>
</dbReference>
<keyword evidence="4" id="KW-0805">Transcription regulation</keyword>
<dbReference type="Pfam" id="PF13188">
    <property type="entry name" value="PAS_8"/>
    <property type="match status" value="1"/>
</dbReference>
<dbReference type="Pfam" id="PF00158">
    <property type="entry name" value="Sigma54_activat"/>
    <property type="match status" value="1"/>
</dbReference>
<dbReference type="PROSITE" id="PS00676">
    <property type="entry name" value="SIGMA54_INTERACT_2"/>
    <property type="match status" value="1"/>
</dbReference>
<dbReference type="RefSeq" id="WP_157333762.1">
    <property type="nucleotide sequence ID" value="NZ_JANADL010000036.1"/>
</dbReference>
<dbReference type="InterPro" id="IPR025662">
    <property type="entry name" value="Sigma_54_int_dom_ATP-bd_1"/>
</dbReference>
<reference evidence="13 14" key="1">
    <citation type="submission" date="2019-12" db="EMBL/GenBank/DDBJ databases">
        <title>Draft genome sequences Bradyrhizobium cajani AMBPC1010, Bradyrhizobium pachyrhizi AMBPC1040 and Bradyrhizobium yuanmingense ALSPC3051, three plant growth promoting strains isolated from nodules of Cajanus cajan L. in Dominican Republic.</title>
        <authorList>
            <person name="Flores-Felix J.D."/>
            <person name="Araujo J."/>
            <person name="Diaz-Alcantara C."/>
            <person name="Gonzalez-Andres F."/>
            <person name="Velazquez E."/>
        </authorList>
    </citation>
    <scope>NUCLEOTIDE SEQUENCE [LARGE SCALE GENOMIC DNA]</scope>
    <source>
        <strain evidence="13 14">1010</strain>
    </source>
</reference>
<dbReference type="InterPro" id="IPR025944">
    <property type="entry name" value="Sigma_54_int_dom_CS"/>
</dbReference>
<dbReference type="Pfam" id="PF00989">
    <property type="entry name" value="PAS"/>
    <property type="match status" value="1"/>
</dbReference>
<keyword evidence="1" id="KW-0547">Nucleotide-binding</keyword>
<sequence length="654" mass="72550">MATMPALGADDAVQNLDLHAAAFESAIEATLLVDPYGDQIVDANPAACALLGYDRALLRQTRASTLHAGQLPALTVFTQAVLHKGAYWTTALTPRHATGQNLRLEYAGCLLPHDGRTLVLLTLTDLDARRRRNVDAAAEDHMRSGISTWQRVERVFQDIERENQLILRAAGEGIYGVNAEGKTTFVNPAAERMLGWTAEELVGKEIHPIVHHTHHDGRHYHNHDCPIYAAFRDGAVHQVDGEVFWRKDGSPAWVEYTSTPIRDRGVVVGAVVVFRDVSQRREADEKLHAALAEVDRLRERLELENAYLQEEIRIETNPRGIIGGSEAIQKTLRQVKLVAPTTAAVMITGESGTGKELIARAIHEDSTRSDRPLIRVNCAAIPRELFESEFFGHVRGAFTGATRDRIGRFELADGGTLFLDEVGEIPLELQGKLLRVLQEGNFERVGQERTRAVDVRVIAATNRDLKQEVQRGRFREDLYFRLNVFPIETVPLRERREDIPLLAQHFLTRESKALKSNLRLSEGDARRLTRYDWPGNVRELQNVIERAAILSQNGRLRIDLPDSAGAQPTIGASRQKADARPPVMTSSEMRDHERANILAALEACAGKVFGPGGAAEMLDIKPTTLASRIKTLGIAPRPRAAHPSRRPPWAGSSG</sequence>
<dbReference type="NCBIfam" id="TIGR00229">
    <property type="entry name" value="sensory_box"/>
    <property type="match status" value="2"/>
</dbReference>
<dbReference type="GO" id="GO:0005524">
    <property type="term" value="F:ATP binding"/>
    <property type="evidence" value="ECO:0007669"/>
    <property type="project" value="UniProtKB-KW"/>
</dbReference>
<dbReference type="PROSITE" id="PS00688">
    <property type="entry name" value="SIGMA54_INTERACT_3"/>
    <property type="match status" value="1"/>
</dbReference>
<dbReference type="AlphaFoldDB" id="A0A844TCU0"/>
<evidence type="ECO:0000313" key="13">
    <source>
        <dbReference type="EMBL" id="MVT76863.1"/>
    </source>
</evidence>
<evidence type="ECO:0000259" key="11">
    <source>
        <dbReference type="PROSITE" id="PS50112"/>
    </source>
</evidence>
<keyword evidence="7" id="KW-0804">Transcription</keyword>
<evidence type="ECO:0000256" key="2">
    <source>
        <dbReference type="ARBA" id="ARBA00022840"/>
    </source>
</evidence>
<dbReference type="GO" id="GO:0000160">
    <property type="term" value="P:phosphorelay signal transduction system"/>
    <property type="evidence" value="ECO:0007669"/>
    <property type="project" value="UniProtKB-KW"/>
</dbReference>
<evidence type="ECO:0000313" key="14">
    <source>
        <dbReference type="Proteomes" id="UP000449969"/>
    </source>
</evidence>
<dbReference type="SMART" id="SM00382">
    <property type="entry name" value="AAA"/>
    <property type="match status" value="1"/>
</dbReference>
<dbReference type="FunFam" id="3.40.50.300:FF:000006">
    <property type="entry name" value="DNA-binding transcriptional regulator NtrC"/>
    <property type="match status" value="1"/>
</dbReference>
<feature type="region of interest" description="Disordered" evidence="9">
    <location>
        <begin position="634"/>
        <end position="654"/>
    </location>
</feature>
<dbReference type="InterPro" id="IPR001610">
    <property type="entry name" value="PAC"/>
</dbReference>
<keyword evidence="3" id="KW-0902">Two-component regulatory system</keyword>
<dbReference type="InterPro" id="IPR013767">
    <property type="entry name" value="PAS_fold"/>
</dbReference>
<dbReference type="Gene3D" id="3.40.50.300">
    <property type="entry name" value="P-loop containing nucleotide triphosphate hydrolases"/>
    <property type="match status" value="1"/>
</dbReference>
<dbReference type="SMART" id="SM00091">
    <property type="entry name" value="PAS"/>
    <property type="match status" value="2"/>
</dbReference>
<gene>
    <name evidence="13" type="ORF">GPL20_28110</name>
</gene>
<keyword evidence="2" id="KW-0067">ATP-binding</keyword>
<dbReference type="OrthoDB" id="9761019at2"/>
<dbReference type="PANTHER" id="PTHR32071">
    <property type="entry name" value="TRANSCRIPTIONAL REGULATORY PROTEIN"/>
    <property type="match status" value="1"/>
</dbReference>
<dbReference type="InterPro" id="IPR002078">
    <property type="entry name" value="Sigma_54_int"/>
</dbReference>